<organism evidence="2">
    <name type="scientific">Arundo donax</name>
    <name type="common">Giant reed</name>
    <name type="synonym">Donax arundinaceus</name>
    <dbReference type="NCBI Taxonomy" id="35708"/>
    <lineage>
        <taxon>Eukaryota</taxon>
        <taxon>Viridiplantae</taxon>
        <taxon>Streptophyta</taxon>
        <taxon>Embryophyta</taxon>
        <taxon>Tracheophyta</taxon>
        <taxon>Spermatophyta</taxon>
        <taxon>Magnoliopsida</taxon>
        <taxon>Liliopsida</taxon>
        <taxon>Poales</taxon>
        <taxon>Poaceae</taxon>
        <taxon>PACMAD clade</taxon>
        <taxon>Arundinoideae</taxon>
        <taxon>Arundineae</taxon>
        <taxon>Arundo</taxon>
    </lineage>
</organism>
<proteinExistence type="predicted"/>
<dbReference type="AlphaFoldDB" id="A0A0A9DM66"/>
<reference evidence="2" key="1">
    <citation type="submission" date="2014-09" db="EMBL/GenBank/DDBJ databases">
        <authorList>
            <person name="Magalhaes I.L.F."/>
            <person name="Oliveira U."/>
            <person name="Santos F.R."/>
            <person name="Vidigal T.H.D.A."/>
            <person name="Brescovit A.D."/>
            <person name="Santos A.J."/>
        </authorList>
    </citation>
    <scope>NUCLEOTIDE SEQUENCE</scope>
    <source>
        <tissue evidence="2">Shoot tissue taken approximately 20 cm above the soil surface</tissue>
    </source>
</reference>
<reference evidence="2" key="2">
    <citation type="journal article" date="2015" name="Data Brief">
        <title>Shoot transcriptome of the giant reed, Arundo donax.</title>
        <authorList>
            <person name="Barrero R.A."/>
            <person name="Guerrero F.D."/>
            <person name="Moolhuijzen P."/>
            <person name="Goolsby J.A."/>
            <person name="Tidwell J."/>
            <person name="Bellgard S.E."/>
            <person name="Bellgard M.I."/>
        </authorList>
    </citation>
    <scope>NUCLEOTIDE SEQUENCE</scope>
    <source>
        <tissue evidence="2">Shoot tissue taken approximately 20 cm above the soil surface</tissue>
    </source>
</reference>
<name>A0A0A9DM66_ARUDO</name>
<evidence type="ECO:0000256" key="1">
    <source>
        <dbReference type="SAM" id="MobiDB-lite"/>
    </source>
</evidence>
<dbReference type="EMBL" id="GBRH01210117">
    <property type="protein sequence ID" value="JAD87778.1"/>
    <property type="molecule type" value="Transcribed_RNA"/>
</dbReference>
<accession>A0A0A9DM66</accession>
<feature type="region of interest" description="Disordered" evidence="1">
    <location>
        <begin position="1"/>
        <end position="25"/>
    </location>
</feature>
<evidence type="ECO:0000313" key="2">
    <source>
        <dbReference type="EMBL" id="JAD87778.1"/>
    </source>
</evidence>
<protein>
    <submittedName>
        <fullName evidence="2">Uncharacterized protein</fullName>
    </submittedName>
</protein>
<sequence length="68" mass="7017">MESLDEPSGPNCRGPAFPMSDPNVEPRADASMVILGISDCVKGAWLLDAADDGLTAISDDMALQVAPA</sequence>